<protein>
    <submittedName>
        <fullName evidence="2">Uncharacterized protein</fullName>
    </submittedName>
</protein>
<name>A0A2M7XEW6_9BACT</name>
<sequence>MFLIYRLIPYLFLLWFGLGAYSLFYFPASMVFWVISLTLIGCAILLAYLLKWRVRESLFWFFLFIPLCFLFATFVLVLLLESFLIELVLFFVAFFLLFLFLHYVFYYLHIPATYRPYAIEHLTLLLHLLSFFYLMTMAYAMRLFFQTPLLLLALLSLIFISFFLISIYWVSKISLKDFFSFIFIGTILLTESFIALLLLPTSLFTNAALLTILFYFFVETTRTHLLTKLSSRRLQWLSFGSGFLFLIIVLSAQWF</sequence>
<feature type="transmembrane region" description="Helical" evidence="1">
    <location>
        <begin position="151"/>
        <end position="171"/>
    </location>
</feature>
<dbReference type="AlphaFoldDB" id="A0A2M7XEW6"/>
<feature type="transmembrane region" description="Helical" evidence="1">
    <location>
        <begin position="178"/>
        <end position="197"/>
    </location>
</feature>
<gene>
    <name evidence="2" type="ORF">CO172_03690</name>
</gene>
<dbReference type="Proteomes" id="UP000229749">
    <property type="component" value="Unassembled WGS sequence"/>
</dbReference>
<evidence type="ECO:0000313" key="3">
    <source>
        <dbReference type="Proteomes" id="UP000229749"/>
    </source>
</evidence>
<feature type="transmembrane region" description="Helical" evidence="1">
    <location>
        <begin position="57"/>
        <end position="81"/>
    </location>
</feature>
<dbReference type="EMBL" id="PFWS01000059">
    <property type="protein sequence ID" value="PJA46437.1"/>
    <property type="molecule type" value="Genomic_DNA"/>
</dbReference>
<reference evidence="3" key="1">
    <citation type="submission" date="2017-09" db="EMBL/GenBank/DDBJ databases">
        <title>Depth-based differentiation of microbial function through sediment-hosted aquifers and enrichment of novel symbionts in the deep terrestrial subsurface.</title>
        <authorList>
            <person name="Probst A.J."/>
            <person name="Ladd B."/>
            <person name="Jarett J.K."/>
            <person name="Geller-Mcgrath D.E."/>
            <person name="Sieber C.M.K."/>
            <person name="Emerson J.B."/>
            <person name="Anantharaman K."/>
            <person name="Thomas B.C."/>
            <person name="Malmstrom R."/>
            <person name="Stieglmeier M."/>
            <person name="Klingl A."/>
            <person name="Woyke T."/>
            <person name="Ryan C.M."/>
            <person name="Banfield J.F."/>
        </authorList>
    </citation>
    <scope>NUCLEOTIDE SEQUENCE [LARGE SCALE GENOMIC DNA]</scope>
</reference>
<evidence type="ECO:0000256" key="1">
    <source>
        <dbReference type="SAM" id="Phobius"/>
    </source>
</evidence>
<feature type="transmembrane region" description="Helical" evidence="1">
    <location>
        <begin position="87"/>
        <end position="110"/>
    </location>
</feature>
<feature type="transmembrane region" description="Helical" evidence="1">
    <location>
        <begin position="203"/>
        <end position="222"/>
    </location>
</feature>
<feature type="transmembrane region" description="Helical" evidence="1">
    <location>
        <begin position="30"/>
        <end position="50"/>
    </location>
</feature>
<accession>A0A2M7XEW6</accession>
<feature type="transmembrane region" description="Helical" evidence="1">
    <location>
        <begin position="234"/>
        <end position="254"/>
    </location>
</feature>
<proteinExistence type="predicted"/>
<organism evidence="2 3">
    <name type="scientific">Candidatus Uhrbacteria bacterium CG_4_9_14_3_um_filter_36_7</name>
    <dbReference type="NCBI Taxonomy" id="1975033"/>
    <lineage>
        <taxon>Bacteria</taxon>
        <taxon>Candidatus Uhriibacteriota</taxon>
    </lineage>
</organism>
<feature type="transmembrane region" description="Helical" evidence="1">
    <location>
        <begin position="122"/>
        <end position="145"/>
    </location>
</feature>
<keyword evidence="1" id="KW-1133">Transmembrane helix</keyword>
<comment type="caution">
    <text evidence="2">The sequence shown here is derived from an EMBL/GenBank/DDBJ whole genome shotgun (WGS) entry which is preliminary data.</text>
</comment>
<feature type="transmembrane region" description="Helical" evidence="1">
    <location>
        <begin position="7"/>
        <end position="24"/>
    </location>
</feature>
<keyword evidence="1" id="KW-0812">Transmembrane</keyword>
<evidence type="ECO:0000313" key="2">
    <source>
        <dbReference type="EMBL" id="PJA46437.1"/>
    </source>
</evidence>
<keyword evidence="1" id="KW-0472">Membrane</keyword>